<evidence type="ECO:0000313" key="2">
    <source>
        <dbReference type="Proteomes" id="UP000019243"/>
    </source>
</evidence>
<protein>
    <submittedName>
        <fullName evidence="1">Transcription-repair coupling factor</fullName>
    </submittedName>
</protein>
<dbReference type="GO" id="GO:0009380">
    <property type="term" value="C:excinuclease repair complex"/>
    <property type="evidence" value="ECO:0007669"/>
    <property type="project" value="InterPro"/>
</dbReference>
<dbReference type="GO" id="GO:0003677">
    <property type="term" value="F:DNA binding"/>
    <property type="evidence" value="ECO:0007669"/>
    <property type="project" value="InterPro"/>
</dbReference>
<dbReference type="GO" id="GO:0006289">
    <property type="term" value="P:nucleotide-excision repair"/>
    <property type="evidence" value="ECO:0007669"/>
    <property type="project" value="InterPro"/>
</dbReference>
<dbReference type="PANTHER" id="PTHR24029:SF1">
    <property type="entry name" value="TRANSCRIPTION-REPAIR-COUPLING FACTOR"/>
    <property type="match status" value="1"/>
</dbReference>
<dbReference type="PATRIC" id="fig|1265861.3.peg.2209"/>
<gene>
    <name evidence="1" type="ORF">BCAMP_11220</name>
</gene>
<dbReference type="InterPro" id="IPR004807">
    <property type="entry name" value="UvrB"/>
</dbReference>
<dbReference type="RefSeq" id="WP_035315470.1">
    <property type="nucleotide sequence ID" value="NZ_AODH01000049.1"/>
</dbReference>
<dbReference type="Gene3D" id="3.40.50.11180">
    <property type="match status" value="1"/>
</dbReference>
<keyword evidence="2" id="KW-1185">Reference proteome</keyword>
<name>W7CJQ5_9LIST</name>
<comment type="caution">
    <text evidence="1">The sequence shown here is derived from an EMBL/GenBank/DDBJ whole genome shotgun (WGS) entry which is preliminary data.</text>
</comment>
<dbReference type="Gene3D" id="3.30.2060.10">
    <property type="entry name" value="Penicillin-binding protein 1b domain"/>
    <property type="match status" value="1"/>
</dbReference>
<dbReference type="OrthoDB" id="9804325at2"/>
<evidence type="ECO:0000313" key="1">
    <source>
        <dbReference type="EMBL" id="EUJ36066.1"/>
    </source>
</evidence>
<organism evidence="1 2">
    <name type="scientific">Brochothrix campestris FSL F6-1037</name>
    <dbReference type="NCBI Taxonomy" id="1265861"/>
    <lineage>
        <taxon>Bacteria</taxon>
        <taxon>Bacillati</taxon>
        <taxon>Bacillota</taxon>
        <taxon>Bacilli</taxon>
        <taxon>Bacillales</taxon>
        <taxon>Listeriaceae</taxon>
        <taxon>Brochothrix</taxon>
    </lineage>
</organism>
<dbReference type="SUPFAM" id="SSF52540">
    <property type="entry name" value="P-loop containing nucleoside triphosphate hydrolases"/>
    <property type="match status" value="1"/>
</dbReference>
<sequence length="157" mass="17897">MLKQLKQQFKQQPEMEQVMSMLLTDQRAQLVTGLTGSVRSLFASVLAETLERQIIYVAHNLFQAQQVHESLRAFLPEQQVKLYPADDFVATDMSIASPELKAQRLETLAFMQTDQPGIVVVPISAIRKRMTPVQQWRSSQQTFEVGGEMELASFIKR</sequence>
<dbReference type="EMBL" id="AODH01000049">
    <property type="protein sequence ID" value="EUJ36066.1"/>
    <property type="molecule type" value="Genomic_DNA"/>
</dbReference>
<proteinExistence type="predicted"/>
<accession>W7CJQ5</accession>
<reference evidence="1 2" key="1">
    <citation type="submission" date="2012-12" db="EMBL/GenBank/DDBJ databases">
        <title>Novel taxa of Listeriaceae from agricultural environments in the United States.</title>
        <authorList>
            <person name="den Bakker H.C."/>
            <person name="Allred A."/>
            <person name="Warchocki S."/>
            <person name="Wright E.M."/>
            <person name="Burrell A."/>
            <person name="Nightingale K.K."/>
            <person name="Kephart D."/>
            <person name="Wiedmann M."/>
        </authorList>
    </citation>
    <scope>NUCLEOTIDE SEQUENCE [LARGE SCALE GENOMIC DNA]</scope>
    <source>
        <strain evidence="1 2">FSL F6-1037</strain>
    </source>
</reference>
<dbReference type="PANTHER" id="PTHR24029">
    <property type="entry name" value="UVRABC SYSTEM PROTEIN B"/>
    <property type="match status" value="1"/>
</dbReference>
<dbReference type="Proteomes" id="UP000019243">
    <property type="component" value="Unassembled WGS sequence"/>
</dbReference>
<dbReference type="AlphaFoldDB" id="W7CJQ5"/>
<dbReference type="GO" id="GO:0005524">
    <property type="term" value="F:ATP binding"/>
    <property type="evidence" value="ECO:0007669"/>
    <property type="project" value="InterPro"/>
</dbReference>
<dbReference type="GO" id="GO:0016887">
    <property type="term" value="F:ATP hydrolysis activity"/>
    <property type="evidence" value="ECO:0007669"/>
    <property type="project" value="InterPro"/>
</dbReference>
<dbReference type="STRING" id="1265861.BCAMP_11220"/>
<dbReference type="InterPro" id="IPR027417">
    <property type="entry name" value="P-loop_NTPase"/>
</dbReference>